<dbReference type="PANTHER" id="PTHR12801:SF45">
    <property type="entry name" value="RNA EXONUCLEASE 4"/>
    <property type="match status" value="1"/>
</dbReference>
<dbReference type="Proteomes" id="UP001189429">
    <property type="component" value="Unassembled WGS sequence"/>
</dbReference>
<dbReference type="InterPro" id="IPR036397">
    <property type="entry name" value="RNaseH_sf"/>
</dbReference>
<keyword evidence="6" id="KW-0378">Hydrolase</keyword>
<feature type="compositionally biased region" description="Low complexity" evidence="10">
    <location>
        <begin position="271"/>
        <end position="281"/>
    </location>
</feature>
<evidence type="ECO:0000256" key="6">
    <source>
        <dbReference type="ARBA" id="ARBA00022801"/>
    </source>
</evidence>
<comment type="caution">
    <text evidence="12">The sequence shown here is derived from an EMBL/GenBank/DDBJ whole genome shotgun (WGS) entry which is preliminary data.</text>
</comment>
<dbReference type="PANTHER" id="PTHR12801">
    <property type="entry name" value="RNA EXONUCLEASE REXO1 / RECO3 FAMILY MEMBER-RELATED"/>
    <property type="match status" value="1"/>
</dbReference>
<keyword evidence="7" id="KW-0269">Exonuclease</keyword>
<protein>
    <recommendedName>
        <fullName evidence="3">RNA exonuclease 4</fullName>
    </recommendedName>
</protein>
<keyword evidence="13" id="KW-1185">Reference proteome</keyword>
<feature type="compositionally biased region" description="Pro residues" evidence="10">
    <location>
        <begin position="208"/>
        <end position="222"/>
    </location>
</feature>
<keyword evidence="8" id="KW-0539">Nucleus</keyword>
<evidence type="ECO:0000256" key="2">
    <source>
        <dbReference type="ARBA" id="ARBA00010489"/>
    </source>
</evidence>
<proteinExistence type="inferred from homology"/>
<feature type="domain" description="Exonuclease" evidence="11">
    <location>
        <begin position="1"/>
        <end position="157"/>
    </location>
</feature>
<comment type="function">
    <text evidence="9">Exoribonuclease involved in ribosome biosynthesis. Involved in the processing of ITS1, the internal transcribed spacer localized between the 18S and 5.8S rRNAs.</text>
</comment>
<feature type="compositionally biased region" description="Basic residues" evidence="10">
    <location>
        <begin position="227"/>
        <end position="242"/>
    </location>
</feature>
<reference evidence="12" key="1">
    <citation type="submission" date="2023-10" db="EMBL/GenBank/DDBJ databases">
        <authorList>
            <person name="Chen Y."/>
            <person name="Shah S."/>
            <person name="Dougan E. K."/>
            <person name="Thang M."/>
            <person name="Chan C."/>
        </authorList>
    </citation>
    <scope>NUCLEOTIDE SEQUENCE [LARGE SCALE GENOMIC DNA]</scope>
</reference>
<sequence>MVGVGAGGTRSVLARVSVVDYEGAVLLDRFVLPQERITDYRSHITGITAATLRGKNVLSEAAARQKTAEVLEGKVVVGHSLQNDFQALMLSHPHEHIRDTALFRPLRPPGRENRTPSLAGLVEHWFREKIHSGQHDSVEDARMALRLYRLKSRAGGESRCGAPCGDTPPPSRSRVATEIGTRASAWSAPPRRRPRRGRPGAGAGRPAAMPPARPAAAWPPRPAWRGIRARRSGRGRQSRRRCSPPAAPRGEGGRRRGGRTRRSCRCRRGPSARAGGVASRRALPPGASCWRGLLLAGTGCASSVFFCV</sequence>
<evidence type="ECO:0000313" key="13">
    <source>
        <dbReference type="Proteomes" id="UP001189429"/>
    </source>
</evidence>
<dbReference type="InterPro" id="IPR013520">
    <property type="entry name" value="Ribonucl_H"/>
</dbReference>
<feature type="region of interest" description="Disordered" evidence="10">
    <location>
        <begin position="155"/>
        <end position="281"/>
    </location>
</feature>
<keyword evidence="4" id="KW-0698">rRNA processing</keyword>
<evidence type="ECO:0000256" key="4">
    <source>
        <dbReference type="ARBA" id="ARBA00022552"/>
    </source>
</evidence>
<evidence type="ECO:0000256" key="3">
    <source>
        <dbReference type="ARBA" id="ARBA00016937"/>
    </source>
</evidence>
<dbReference type="EMBL" id="CAUYUJ010021226">
    <property type="protein sequence ID" value="CAK0903425.1"/>
    <property type="molecule type" value="Genomic_DNA"/>
</dbReference>
<comment type="subcellular location">
    <subcellularLocation>
        <location evidence="1">Nucleus</location>
    </subcellularLocation>
</comment>
<feature type="compositionally biased region" description="Basic residues" evidence="10">
    <location>
        <begin position="255"/>
        <end position="270"/>
    </location>
</feature>
<keyword evidence="5" id="KW-0540">Nuclease</keyword>
<organism evidence="12 13">
    <name type="scientific">Prorocentrum cordatum</name>
    <dbReference type="NCBI Taxonomy" id="2364126"/>
    <lineage>
        <taxon>Eukaryota</taxon>
        <taxon>Sar</taxon>
        <taxon>Alveolata</taxon>
        <taxon>Dinophyceae</taxon>
        <taxon>Prorocentrales</taxon>
        <taxon>Prorocentraceae</taxon>
        <taxon>Prorocentrum</taxon>
    </lineage>
</organism>
<dbReference type="CDD" id="cd06144">
    <property type="entry name" value="REX4_like"/>
    <property type="match status" value="1"/>
</dbReference>
<evidence type="ECO:0000256" key="7">
    <source>
        <dbReference type="ARBA" id="ARBA00022839"/>
    </source>
</evidence>
<evidence type="ECO:0000256" key="1">
    <source>
        <dbReference type="ARBA" id="ARBA00004123"/>
    </source>
</evidence>
<evidence type="ECO:0000259" key="11">
    <source>
        <dbReference type="SMART" id="SM00479"/>
    </source>
</evidence>
<dbReference type="SMART" id="SM00479">
    <property type="entry name" value="EXOIII"/>
    <property type="match status" value="1"/>
</dbReference>
<comment type="similarity">
    <text evidence="2">Belongs to the REXO4 family.</text>
</comment>
<dbReference type="InterPro" id="IPR047021">
    <property type="entry name" value="REXO1/3/4-like"/>
</dbReference>
<evidence type="ECO:0000256" key="9">
    <source>
        <dbReference type="ARBA" id="ARBA00025599"/>
    </source>
</evidence>
<accession>A0ABN9XY31</accession>
<name>A0ABN9XY31_9DINO</name>
<dbReference type="InterPro" id="IPR012337">
    <property type="entry name" value="RNaseH-like_sf"/>
</dbReference>
<evidence type="ECO:0000256" key="8">
    <source>
        <dbReference type="ARBA" id="ARBA00023242"/>
    </source>
</evidence>
<evidence type="ECO:0000313" key="12">
    <source>
        <dbReference type="EMBL" id="CAK0903425.1"/>
    </source>
</evidence>
<evidence type="ECO:0000256" key="5">
    <source>
        <dbReference type="ARBA" id="ARBA00022722"/>
    </source>
</evidence>
<gene>
    <name evidence="12" type="ORF">PCOR1329_LOCUS79753</name>
</gene>
<dbReference type="Pfam" id="PF00929">
    <property type="entry name" value="RNase_T"/>
    <property type="match status" value="1"/>
</dbReference>
<evidence type="ECO:0000256" key="10">
    <source>
        <dbReference type="SAM" id="MobiDB-lite"/>
    </source>
</evidence>
<dbReference type="Gene3D" id="3.30.420.10">
    <property type="entry name" value="Ribonuclease H-like superfamily/Ribonuclease H"/>
    <property type="match status" value="1"/>
</dbReference>
<dbReference type="InterPro" id="IPR037431">
    <property type="entry name" value="REX4_DEDDh_dom"/>
</dbReference>
<dbReference type="SUPFAM" id="SSF53098">
    <property type="entry name" value="Ribonuclease H-like"/>
    <property type="match status" value="1"/>
</dbReference>